<accession>C6H919</accession>
<name>C6H919_AJECH</name>
<reference evidence="3" key="1">
    <citation type="submission" date="2009-05" db="EMBL/GenBank/DDBJ databases">
        <title>The genome sequence of Ajellomyces capsulatus strain H143.</title>
        <authorList>
            <person name="Champion M."/>
            <person name="Cuomo C.A."/>
            <person name="Ma L.-J."/>
            <person name="Henn M.R."/>
            <person name="Sil A."/>
            <person name="Goldman B."/>
            <person name="Young S.K."/>
            <person name="Kodira C.D."/>
            <person name="Zeng Q."/>
            <person name="Koehrsen M."/>
            <person name="Alvarado L."/>
            <person name="Berlin A.M."/>
            <person name="Borenstein D."/>
            <person name="Chen Z."/>
            <person name="Engels R."/>
            <person name="Freedman E."/>
            <person name="Gellesch M."/>
            <person name="Goldberg J."/>
            <person name="Griggs A."/>
            <person name="Gujja S."/>
            <person name="Heiman D.I."/>
            <person name="Hepburn T.A."/>
            <person name="Howarth C."/>
            <person name="Jen D."/>
            <person name="Larson L."/>
            <person name="Lewis B."/>
            <person name="Mehta T."/>
            <person name="Park D."/>
            <person name="Pearson M."/>
            <person name="Roberts A."/>
            <person name="Saif S."/>
            <person name="Shea T.D."/>
            <person name="Shenoy N."/>
            <person name="Sisk P."/>
            <person name="Stolte C."/>
            <person name="Sykes S."/>
            <person name="Walk T."/>
            <person name="White J."/>
            <person name="Yandava C."/>
            <person name="Klein B."/>
            <person name="McEwen J.G."/>
            <person name="Puccia R."/>
            <person name="Goldman G.H."/>
            <person name="Felipe M.S."/>
            <person name="Nino-Vega G."/>
            <person name="San-Blas G."/>
            <person name="Taylor J.W."/>
            <person name="Mendoza L."/>
            <person name="Galagan J.E."/>
            <person name="Nusbaum C."/>
            <person name="Birren B.W."/>
        </authorList>
    </citation>
    <scope>NUCLEOTIDE SEQUENCE [LARGE SCALE GENOMIC DNA]</scope>
    <source>
        <strain evidence="3">H143</strain>
    </source>
</reference>
<proteinExistence type="predicted"/>
<evidence type="ECO:0000256" key="1">
    <source>
        <dbReference type="SAM" id="Phobius"/>
    </source>
</evidence>
<organism evidence="2 3">
    <name type="scientific">Ajellomyces capsulatus (strain H143)</name>
    <name type="common">Darling's disease fungus</name>
    <name type="synonym">Histoplasma capsulatum</name>
    <dbReference type="NCBI Taxonomy" id="544712"/>
    <lineage>
        <taxon>Eukaryota</taxon>
        <taxon>Fungi</taxon>
        <taxon>Dikarya</taxon>
        <taxon>Ascomycota</taxon>
        <taxon>Pezizomycotina</taxon>
        <taxon>Eurotiomycetes</taxon>
        <taxon>Eurotiomycetidae</taxon>
        <taxon>Onygenales</taxon>
        <taxon>Ajellomycetaceae</taxon>
        <taxon>Histoplasma</taxon>
    </lineage>
</organism>
<evidence type="ECO:0000313" key="3">
    <source>
        <dbReference type="Proteomes" id="UP000002624"/>
    </source>
</evidence>
<dbReference type="Proteomes" id="UP000002624">
    <property type="component" value="Unassembled WGS sequence"/>
</dbReference>
<dbReference type="HOGENOM" id="CLU_2209279_0_0_1"/>
<evidence type="ECO:0000313" key="2">
    <source>
        <dbReference type="EMBL" id="EER42802.1"/>
    </source>
</evidence>
<feature type="transmembrane region" description="Helical" evidence="1">
    <location>
        <begin position="24"/>
        <end position="47"/>
    </location>
</feature>
<dbReference type="VEuPathDB" id="FungiDB:HCDG_02700"/>
<sequence length="107" mass="11797">MAPLFFPAKPPSSTAELFGKKQLIMTYCVSQSAPELIIIIIIIIIIMKYVQLRGYHLGGNNISLATAQEGRSFSEQPFLAPVANSWAWTSSRGILLFPCGKGIRAIW</sequence>
<gene>
    <name evidence="2" type="ORF">HCDG_02700</name>
</gene>
<keyword evidence="1" id="KW-0472">Membrane</keyword>
<dbReference type="AlphaFoldDB" id="C6H919"/>
<keyword evidence="1" id="KW-0812">Transmembrane</keyword>
<protein>
    <submittedName>
        <fullName evidence="2">Uncharacterized protein</fullName>
    </submittedName>
</protein>
<dbReference type="EMBL" id="GG692421">
    <property type="protein sequence ID" value="EER42802.1"/>
    <property type="molecule type" value="Genomic_DNA"/>
</dbReference>
<keyword evidence="1" id="KW-1133">Transmembrane helix</keyword>